<proteinExistence type="predicted"/>
<dbReference type="Gene3D" id="3.50.50.60">
    <property type="entry name" value="FAD/NAD(P)-binding domain"/>
    <property type="match status" value="1"/>
</dbReference>
<dbReference type="Pfam" id="PF05187">
    <property type="entry name" value="Fer4_ETF_QO"/>
    <property type="match status" value="1"/>
</dbReference>
<evidence type="ECO:0000313" key="18">
    <source>
        <dbReference type="Proteomes" id="UP000235828"/>
    </source>
</evidence>
<comment type="function">
    <text evidence="2 15">Accepts electrons from ETF and reduces ubiquinone.</text>
</comment>
<feature type="domain" description="4Fe-4S ferredoxin-type" evidence="16">
    <location>
        <begin position="524"/>
        <end position="553"/>
    </location>
</feature>
<dbReference type="GO" id="GO:0016020">
    <property type="term" value="C:membrane"/>
    <property type="evidence" value="ECO:0007669"/>
    <property type="project" value="UniProtKB-SubCell"/>
</dbReference>
<evidence type="ECO:0000256" key="4">
    <source>
        <dbReference type="ARBA" id="ARBA00022448"/>
    </source>
</evidence>
<dbReference type="InterPro" id="IPR040156">
    <property type="entry name" value="ETF-QO"/>
</dbReference>
<evidence type="ECO:0000259" key="16">
    <source>
        <dbReference type="PROSITE" id="PS51379"/>
    </source>
</evidence>
<dbReference type="InterPro" id="IPR036188">
    <property type="entry name" value="FAD/NAD-bd_sf"/>
</dbReference>
<dbReference type="EMBL" id="LT960612">
    <property type="protein sequence ID" value="SON52984.1"/>
    <property type="molecule type" value="Genomic_DNA"/>
</dbReference>
<evidence type="ECO:0000256" key="8">
    <source>
        <dbReference type="ARBA" id="ARBA00022946"/>
    </source>
</evidence>
<evidence type="ECO:0000256" key="3">
    <source>
        <dbReference type="ARBA" id="ARBA00004370"/>
    </source>
</evidence>
<dbReference type="InterPro" id="IPR007859">
    <property type="entry name" value="ETF-QO/FixX_C"/>
</dbReference>
<reference evidence="17 18" key="1">
    <citation type="submission" date="2017-10" db="EMBL/GenBank/DDBJ databases">
        <authorList>
            <person name="Banno H."/>
            <person name="Chua N.-H."/>
        </authorList>
    </citation>
    <scope>NUCLEOTIDE SEQUENCE [LARGE SCALE GENOMIC DNA]</scope>
    <source>
        <strain evidence="17">Vibrio tapetis CECT4600</strain>
    </source>
</reference>
<evidence type="ECO:0000256" key="9">
    <source>
        <dbReference type="ARBA" id="ARBA00022982"/>
    </source>
</evidence>
<gene>
    <name evidence="17" type="ORF">VTAP4600_B1373</name>
</gene>
<dbReference type="PROSITE" id="PS51257">
    <property type="entry name" value="PROKAR_LIPOPROTEIN"/>
    <property type="match status" value="1"/>
</dbReference>
<evidence type="ECO:0000313" key="17">
    <source>
        <dbReference type="EMBL" id="SON52984.1"/>
    </source>
</evidence>
<dbReference type="SUPFAM" id="SSF51905">
    <property type="entry name" value="FAD/NAD(P)-binding domain"/>
    <property type="match status" value="1"/>
</dbReference>
<evidence type="ECO:0000256" key="6">
    <source>
        <dbReference type="ARBA" id="ARBA00022723"/>
    </source>
</evidence>
<evidence type="ECO:0000256" key="15">
    <source>
        <dbReference type="RuleBase" id="RU366068"/>
    </source>
</evidence>
<evidence type="ECO:0000256" key="10">
    <source>
        <dbReference type="ARBA" id="ARBA00023002"/>
    </source>
</evidence>
<dbReference type="FunFam" id="3.30.70.20:FF:000015">
    <property type="entry name" value="Electron transfer flavoprotein-ubiquinone oxidoreductase"/>
    <property type="match status" value="1"/>
</dbReference>
<dbReference type="PANTHER" id="PTHR10617:SF107">
    <property type="entry name" value="ELECTRON TRANSFER FLAVOPROTEIN-UBIQUINONE OXIDOREDUCTASE, MITOCHONDRIAL"/>
    <property type="match status" value="1"/>
</dbReference>
<protein>
    <recommendedName>
        <fullName evidence="15">Electron transfer flavoprotein-ubiquinone oxidoreductase</fullName>
        <shortName evidence="15">ETF-QO</shortName>
        <ecNumber evidence="15">1.5.5.1</ecNumber>
    </recommendedName>
</protein>
<dbReference type="InterPro" id="IPR049398">
    <property type="entry name" value="ETF-QO/FixC_UQ-bd"/>
</dbReference>
<keyword evidence="13 15" id="KW-0830">Ubiquinone</keyword>
<dbReference type="KEGG" id="vta:B1373"/>
<evidence type="ECO:0000256" key="12">
    <source>
        <dbReference type="ARBA" id="ARBA00023014"/>
    </source>
</evidence>
<dbReference type="SUPFAM" id="SSF54373">
    <property type="entry name" value="FAD-linked reductases, C-terminal domain"/>
    <property type="match status" value="1"/>
</dbReference>
<dbReference type="Gene3D" id="3.30.70.20">
    <property type="match status" value="1"/>
</dbReference>
<dbReference type="RefSeq" id="WP_102525096.1">
    <property type="nucleotide sequence ID" value="NZ_LT960612.1"/>
</dbReference>
<evidence type="ECO:0000256" key="13">
    <source>
        <dbReference type="ARBA" id="ARBA00023075"/>
    </source>
</evidence>
<dbReference type="GO" id="GO:0004174">
    <property type="term" value="F:electron-transferring-flavoprotein dehydrogenase activity"/>
    <property type="evidence" value="ECO:0007669"/>
    <property type="project" value="UniProtKB-UniRule"/>
</dbReference>
<dbReference type="InterPro" id="IPR017896">
    <property type="entry name" value="4Fe4S_Fe-S-bd"/>
</dbReference>
<keyword evidence="5 15" id="KW-0285">Flavoprotein</keyword>
<keyword evidence="11 15" id="KW-0408">Iron</keyword>
<keyword evidence="14" id="KW-0472">Membrane</keyword>
<dbReference type="PRINTS" id="PR00420">
    <property type="entry name" value="RNGMNOXGNASE"/>
</dbReference>
<dbReference type="GO" id="GO:0051539">
    <property type="term" value="F:4 iron, 4 sulfur cluster binding"/>
    <property type="evidence" value="ECO:0007669"/>
    <property type="project" value="UniProtKB-UniRule"/>
</dbReference>
<dbReference type="Pfam" id="PF21162">
    <property type="entry name" value="ETFQO_UQ-bd"/>
    <property type="match status" value="1"/>
</dbReference>
<dbReference type="Pfam" id="PF13450">
    <property type="entry name" value="NAD_binding_8"/>
    <property type="match status" value="1"/>
</dbReference>
<dbReference type="Gene3D" id="3.30.9.90">
    <property type="match status" value="1"/>
</dbReference>
<dbReference type="Proteomes" id="UP000235828">
    <property type="component" value="Chromosome B"/>
</dbReference>
<keyword evidence="18" id="KW-1185">Reference proteome</keyword>
<accession>A0A2N8ZM44</accession>
<comment type="catalytic activity">
    <reaction evidence="15">
        <text>a ubiquinone + reduced [electron-transfer flavoprotein] = a ubiquinol + oxidized [electron-transfer flavoprotein] + H(+)</text>
        <dbReference type="Rhea" id="RHEA:24052"/>
        <dbReference type="Rhea" id="RHEA-COMP:9565"/>
        <dbReference type="Rhea" id="RHEA-COMP:9566"/>
        <dbReference type="Rhea" id="RHEA-COMP:10685"/>
        <dbReference type="Rhea" id="RHEA-COMP:10686"/>
        <dbReference type="ChEBI" id="CHEBI:15378"/>
        <dbReference type="ChEBI" id="CHEBI:16389"/>
        <dbReference type="ChEBI" id="CHEBI:17976"/>
        <dbReference type="ChEBI" id="CHEBI:57692"/>
        <dbReference type="ChEBI" id="CHEBI:58307"/>
        <dbReference type="EC" id="1.5.5.1"/>
    </reaction>
</comment>
<sequence>MDRESMEYDVVIVGGGPAGLACACKIAQLKNQYGLEEVTICLVEKGAEVGSHILSGALFETTALDELFPDWEALGAPIQTKVNHDQFVHLTTKLNHVTIPNYFTPHPMHNSENTYIISLANLTRWLGKQAEQLGIDVFSGFAASRILFKPSESSDCPNNKNSDIVTGVITSDLGLDKNGQPKANFEAGIELRSKYTIFAEGSRGHLGKQLIDKYQLDKGKAPQHYALGIKEIWETAEATKPGKVIHATGWPLSESSSSGGGFMYHLENNQIAVGLIVDLNYSNPYLNPFEEFQRFKHHPVIAQHLSGAERISFGARAISKGGFTSLPKQQFQGGLLIGCDAGTLNPLKIKGCHSAMKSGMIAAHAVIEQLEQGHSHTEPDYNTHFEASWLYKELTDSRNFCGAIHKYGSILGGILTSFEHNIWPKLSPSPVPWHIQDNKADHSNLKTTNYSKRIHYPSPDGELSFDKLSSVYLSGTHHEENQPCHLLVNGQDVSLDEQLALYDEPSQRYCPAGVYEVIETGGKSKLQINAANCLHCKTCDIKAPSQNITWQPPEGGGGPNYSNM</sequence>
<keyword evidence="4 15" id="KW-0813">Transport</keyword>
<keyword evidence="12 15" id="KW-0411">Iron-sulfur</keyword>
<evidence type="ECO:0000256" key="1">
    <source>
        <dbReference type="ARBA" id="ARBA00001974"/>
    </source>
</evidence>
<evidence type="ECO:0000256" key="2">
    <source>
        <dbReference type="ARBA" id="ARBA00002819"/>
    </source>
</evidence>
<evidence type="ECO:0000256" key="14">
    <source>
        <dbReference type="ARBA" id="ARBA00023136"/>
    </source>
</evidence>
<dbReference type="AlphaFoldDB" id="A0A2N8ZM44"/>
<keyword evidence="10 15" id="KW-0560">Oxidoreductase</keyword>
<comment type="cofactor">
    <cofactor evidence="15">
        <name>[4Fe-4S] cluster</name>
        <dbReference type="ChEBI" id="CHEBI:49883"/>
    </cofactor>
    <text evidence="15">Binds 1 [4Fe-4S] cluster.</text>
</comment>
<evidence type="ECO:0000256" key="11">
    <source>
        <dbReference type="ARBA" id="ARBA00023004"/>
    </source>
</evidence>
<comment type="cofactor">
    <cofactor evidence="1 15">
        <name>FAD</name>
        <dbReference type="ChEBI" id="CHEBI:57692"/>
    </cofactor>
</comment>
<comment type="subcellular location">
    <subcellularLocation>
        <location evidence="3">Membrane</location>
    </subcellularLocation>
</comment>
<evidence type="ECO:0000256" key="5">
    <source>
        <dbReference type="ARBA" id="ARBA00022630"/>
    </source>
</evidence>
<organism evidence="17 18">
    <name type="scientific">Vibrio tapetis subsp. tapetis</name>
    <dbReference type="NCBI Taxonomy" id="1671868"/>
    <lineage>
        <taxon>Bacteria</taxon>
        <taxon>Pseudomonadati</taxon>
        <taxon>Pseudomonadota</taxon>
        <taxon>Gammaproteobacteria</taxon>
        <taxon>Vibrionales</taxon>
        <taxon>Vibrionaceae</taxon>
        <taxon>Vibrio</taxon>
    </lineage>
</organism>
<dbReference type="GO" id="GO:0046872">
    <property type="term" value="F:metal ion binding"/>
    <property type="evidence" value="ECO:0007669"/>
    <property type="project" value="UniProtKB-KW"/>
</dbReference>
<evidence type="ECO:0000256" key="7">
    <source>
        <dbReference type="ARBA" id="ARBA00022827"/>
    </source>
</evidence>
<keyword evidence="6 15" id="KW-0479">Metal-binding</keyword>
<dbReference type="PANTHER" id="PTHR10617">
    <property type="entry name" value="ELECTRON TRANSFER FLAVOPROTEIN-UBIQUINONE OXIDOREDUCTASE"/>
    <property type="match status" value="1"/>
</dbReference>
<dbReference type="EC" id="1.5.5.1" evidence="15"/>
<dbReference type="OrthoDB" id="9766632at2"/>
<keyword evidence="8" id="KW-0809">Transit peptide</keyword>
<keyword evidence="9 15" id="KW-0249">Electron transport</keyword>
<keyword evidence="7 15" id="KW-0274">FAD</keyword>
<dbReference type="SUPFAM" id="SSF54862">
    <property type="entry name" value="4Fe-4S ferredoxins"/>
    <property type="match status" value="1"/>
</dbReference>
<name>A0A2N8ZM44_9VIBR</name>
<dbReference type="PROSITE" id="PS51379">
    <property type="entry name" value="4FE4S_FER_2"/>
    <property type="match status" value="1"/>
</dbReference>